<comment type="similarity">
    <text evidence="1 3">Belongs to the short-chain dehydrogenases/reductases (SDR) family.</text>
</comment>
<organism evidence="4 5">
    <name type="scientific">Micavibrio aeruginosavorus</name>
    <dbReference type="NCBI Taxonomy" id="349221"/>
    <lineage>
        <taxon>Bacteria</taxon>
        <taxon>Pseudomonadati</taxon>
        <taxon>Bdellovibrionota</taxon>
        <taxon>Bdellovibrionia</taxon>
        <taxon>Bdellovibrionales</taxon>
        <taxon>Pseudobdellovibrionaceae</taxon>
        <taxon>Micavibrio</taxon>
    </lineage>
</organism>
<sequence length="244" mass="26377">MPLKGKTVFITGGTGGIGRPLVRMLEKAGAAVTVYSQKNQGDLAEMKDHICASLRARTPDILINMAGFNVFDYCERQDLEHIVALNMMVPLRLSQAVLPAMKTRGSGHIVNVGSMTAVIPLPHLTGYVAAKAGLKGFTDSLRRELAGTGIAVTHIVPRAVRTGMNSGARAEINEKTGVAYDDPETVAALIFRAIERKEKEVRIGWPERLFALIQAVCPAIIDIGLQKNRRAGEAILRRHSSTNA</sequence>
<accession>A0A7T5UHW7</accession>
<dbReference type="AlphaFoldDB" id="A0A7T5UHW7"/>
<dbReference type="InterPro" id="IPR020904">
    <property type="entry name" value="Sc_DH/Rdtase_CS"/>
</dbReference>
<dbReference type="InterPro" id="IPR036291">
    <property type="entry name" value="NAD(P)-bd_dom_sf"/>
</dbReference>
<evidence type="ECO:0000256" key="2">
    <source>
        <dbReference type="ARBA" id="ARBA00023002"/>
    </source>
</evidence>
<reference evidence="4 5" key="1">
    <citation type="submission" date="2020-07" db="EMBL/GenBank/DDBJ databases">
        <title>Huge and variable diversity of episymbiotic CPR bacteria and DPANN archaea in groundwater ecosystems.</title>
        <authorList>
            <person name="He C.Y."/>
            <person name="Keren R."/>
            <person name="Whittaker M."/>
            <person name="Farag I.F."/>
            <person name="Doudna J."/>
            <person name="Cate J.H.D."/>
            <person name="Banfield J.F."/>
        </authorList>
    </citation>
    <scope>NUCLEOTIDE SEQUENCE [LARGE SCALE GENOMIC DNA]</scope>
    <source>
        <strain evidence="4">NC_groundwater_70_Ag_B-0.1um_54_66</strain>
    </source>
</reference>
<evidence type="ECO:0000256" key="3">
    <source>
        <dbReference type="RuleBase" id="RU000363"/>
    </source>
</evidence>
<dbReference type="Gene3D" id="3.40.50.720">
    <property type="entry name" value="NAD(P)-binding Rossmann-like Domain"/>
    <property type="match status" value="1"/>
</dbReference>
<dbReference type="InterPro" id="IPR002347">
    <property type="entry name" value="SDR_fam"/>
</dbReference>
<evidence type="ECO:0000313" key="4">
    <source>
        <dbReference type="EMBL" id="QQG36865.1"/>
    </source>
</evidence>
<keyword evidence="2" id="KW-0560">Oxidoreductase</keyword>
<dbReference type="PROSITE" id="PS00061">
    <property type="entry name" value="ADH_SHORT"/>
    <property type="match status" value="1"/>
</dbReference>
<protein>
    <submittedName>
        <fullName evidence="4">SDR family NAD(P)-dependent oxidoreductase</fullName>
    </submittedName>
</protein>
<dbReference type="PANTHER" id="PTHR44196:SF1">
    <property type="entry name" value="DEHYDROGENASE_REDUCTASE SDR FAMILY MEMBER 7B"/>
    <property type="match status" value="1"/>
</dbReference>
<dbReference type="PANTHER" id="PTHR44196">
    <property type="entry name" value="DEHYDROGENASE/REDUCTASE SDR FAMILY MEMBER 7B"/>
    <property type="match status" value="1"/>
</dbReference>
<dbReference type="Pfam" id="PF00106">
    <property type="entry name" value="adh_short"/>
    <property type="match status" value="2"/>
</dbReference>
<gene>
    <name evidence="4" type="ORF">HYS17_03575</name>
</gene>
<evidence type="ECO:0000313" key="5">
    <source>
        <dbReference type="Proteomes" id="UP000595362"/>
    </source>
</evidence>
<dbReference type="SUPFAM" id="SSF51735">
    <property type="entry name" value="NAD(P)-binding Rossmann-fold domains"/>
    <property type="match status" value="1"/>
</dbReference>
<proteinExistence type="inferred from homology"/>
<dbReference type="GO" id="GO:0016020">
    <property type="term" value="C:membrane"/>
    <property type="evidence" value="ECO:0007669"/>
    <property type="project" value="TreeGrafter"/>
</dbReference>
<dbReference type="GO" id="GO:0016491">
    <property type="term" value="F:oxidoreductase activity"/>
    <property type="evidence" value="ECO:0007669"/>
    <property type="project" value="UniProtKB-KW"/>
</dbReference>
<dbReference type="EMBL" id="CP066681">
    <property type="protein sequence ID" value="QQG36865.1"/>
    <property type="molecule type" value="Genomic_DNA"/>
</dbReference>
<dbReference type="PRINTS" id="PR00081">
    <property type="entry name" value="GDHRDH"/>
</dbReference>
<evidence type="ECO:0000256" key="1">
    <source>
        <dbReference type="ARBA" id="ARBA00006484"/>
    </source>
</evidence>
<name>A0A7T5UHW7_9BACT</name>
<dbReference type="PRINTS" id="PR00080">
    <property type="entry name" value="SDRFAMILY"/>
</dbReference>
<dbReference type="Proteomes" id="UP000595362">
    <property type="component" value="Chromosome"/>
</dbReference>